<feature type="coiled-coil region" evidence="1">
    <location>
        <begin position="314"/>
        <end position="342"/>
    </location>
</feature>
<reference evidence="2" key="1">
    <citation type="submission" date="2020-03" db="EMBL/GenBank/DDBJ databases">
        <title>The deep terrestrial virosphere.</title>
        <authorList>
            <person name="Holmfeldt K."/>
            <person name="Nilsson E."/>
            <person name="Simone D."/>
            <person name="Lopez-Fernandez M."/>
            <person name="Wu X."/>
            <person name="de Brujin I."/>
            <person name="Lundin D."/>
            <person name="Andersson A."/>
            <person name="Bertilsson S."/>
            <person name="Dopson M."/>
        </authorList>
    </citation>
    <scope>NUCLEOTIDE SEQUENCE</scope>
    <source>
        <strain evidence="2">TM448A00538</strain>
    </source>
</reference>
<evidence type="ECO:0000313" key="2">
    <source>
        <dbReference type="EMBL" id="QJA46857.1"/>
    </source>
</evidence>
<evidence type="ECO:0000256" key="1">
    <source>
        <dbReference type="SAM" id="Coils"/>
    </source>
</evidence>
<dbReference type="AlphaFoldDB" id="A0A6H1ZHR2"/>
<gene>
    <name evidence="2" type="ORF">TM448A00538_0019</name>
</gene>
<organism evidence="2">
    <name type="scientific">viral metagenome</name>
    <dbReference type="NCBI Taxonomy" id="1070528"/>
    <lineage>
        <taxon>unclassified sequences</taxon>
        <taxon>metagenomes</taxon>
        <taxon>organismal metagenomes</taxon>
    </lineage>
</organism>
<name>A0A6H1ZHR2_9ZZZZ</name>
<dbReference type="InterPro" id="IPR032427">
    <property type="entry name" value="P22_portal"/>
</dbReference>
<protein>
    <recommendedName>
        <fullName evidence="3">Portal protein</fullName>
    </recommendedName>
</protein>
<evidence type="ECO:0008006" key="3">
    <source>
        <dbReference type="Google" id="ProtNLM"/>
    </source>
</evidence>
<proteinExistence type="predicted"/>
<keyword evidence="1" id="KW-0175">Coiled coil</keyword>
<dbReference type="Pfam" id="PF16510">
    <property type="entry name" value="P22_portal"/>
    <property type="match status" value="2"/>
</dbReference>
<dbReference type="EMBL" id="MT144023">
    <property type="protein sequence ID" value="QJA46857.1"/>
    <property type="molecule type" value="Genomic_DNA"/>
</dbReference>
<sequence>MAKKTIVGEREKASQKQLAKDNRSLFQNMRTGAWAKWRKDSQQSYDFACGDQLTEEEEDALKKAGMPTFTVDAISPSVRIIKYFTTANNPRFWTVGAEASDDKIASVHRAVQDHCFHRSNFKSVFGQVVSDTLKKSLGYFFVYVDKNADYGRGEVAFNYVDPWTVYPDPASTDILFRDAAYILVKKNFTRKRLMLMLPEFADIIKEASGTDEHSENYSVRDSDTSITIQQADIGNLVDDKGTSVEMIDYYERYYKKRILNWYIAIVDKPTKEELAELQKRVAAEMEIWVKNVKRDFQNKVITLNDKLVKEEISEERMKFEIQKMEEDLKQAAEQQNQKLMSEGVALLQKRTTAIVSDADYQKMKDSKEYKDRIVEATSYWDASICVIVSIGSEMFLYEADLGITEYPFVSVPYEYTGTPYPYAGVRSVIGRQQETNKAHQLMIHNASLGGSLRWMYETGAIDRKKWETEVSIPGGLLEAYDITKIQAMFPAPLSTAFYEIADRGERGIQETMGVSPLSMGLVKDQSMPYRGMLAQDEFSTRGVRAWVTNILEPALEQLGRVFTQYAQKVYTAHKVIRIVEPDTGEMQTHELNVPIYDSFGNTIGKFNDYASAQIDLRIMSGATLPINKHAEYEKKKEMFQLGLIDDIAMLAATDIPDKQAILDRHSMMSRLQQYVDALESQVKDRDGTIETLKRQVIQAGMKVEIKDADAELRKVILQHKQELAEMRAKMKLNAERLFTRAEAKNKEKEENV</sequence>
<accession>A0A6H1ZHR2</accession>